<evidence type="ECO:0000256" key="1">
    <source>
        <dbReference type="SAM" id="MobiDB-lite"/>
    </source>
</evidence>
<feature type="compositionally biased region" description="Acidic residues" evidence="1">
    <location>
        <begin position="8"/>
        <end position="17"/>
    </location>
</feature>
<comment type="caution">
    <text evidence="2">The sequence shown here is derived from an EMBL/GenBank/DDBJ whole genome shotgun (WGS) entry which is preliminary data.</text>
</comment>
<reference evidence="2" key="1">
    <citation type="submission" date="2024-01" db="EMBL/GenBank/DDBJ databases">
        <authorList>
            <person name="Webb A."/>
        </authorList>
    </citation>
    <scope>NUCLEOTIDE SEQUENCE</scope>
    <source>
        <strain evidence="2">Pm1</strain>
    </source>
</reference>
<name>A0AAV1V0Z6_9STRA</name>
<dbReference type="EMBL" id="CAKLBY020000258">
    <property type="protein sequence ID" value="CAK7940584.1"/>
    <property type="molecule type" value="Genomic_DNA"/>
</dbReference>
<gene>
    <name evidence="2" type="ORF">PM001_LOCUS25734</name>
</gene>
<evidence type="ECO:0000313" key="2">
    <source>
        <dbReference type="EMBL" id="CAK7940584.1"/>
    </source>
</evidence>
<feature type="region of interest" description="Disordered" evidence="1">
    <location>
        <begin position="1"/>
        <end position="23"/>
    </location>
</feature>
<dbReference type="AlphaFoldDB" id="A0AAV1V0Z6"/>
<organism evidence="2 3">
    <name type="scientific">Peronospora matthiolae</name>
    <dbReference type="NCBI Taxonomy" id="2874970"/>
    <lineage>
        <taxon>Eukaryota</taxon>
        <taxon>Sar</taxon>
        <taxon>Stramenopiles</taxon>
        <taxon>Oomycota</taxon>
        <taxon>Peronosporomycetes</taxon>
        <taxon>Peronosporales</taxon>
        <taxon>Peronosporaceae</taxon>
        <taxon>Peronospora</taxon>
    </lineage>
</organism>
<evidence type="ECO:0000313" key="3">
    <source>
        <dbReference type="Proteomes" id="UP001162060"/>
    </source>
</evidence>
<dbReference type="Proteomes" id="UP001162060">
    <property type="component" value="Unassembled WGS sequence"/>
</dbReference>
<accession>A0AAV1V0Z6</accession>
<proteinExistence type="predicted"/>
<sequence>MTACISEEKEEEGDDGLDTTAQRREEVIVVETAKGQMSARLSREGETVAQRQQLLEERSLPSLCGSANRARWLQSSG</sequence>
<protein>
    <submittedName>
        <fullName evidence="2">Uncharacterized protein</fullName>
    </submittedName>
</protein>